<protein>
    <recommendedName>
        <fullName evidence="1">F5/8 type C domain-containing protein</fullName>
    </recommendedName>
</protein>
<dbReference type="SUPFAM" id="SSF49785">
    <property type="entry name" value="Galactose-binding domain-like"/>
    <property type="match status" value="1"/>
</dbReference>
<organism evidence="2 3">
    <name type="scientific">Streptomyces varsoviensis</name>
    <dbReference type="NCBI Taxonomy" id="67373"/>
    <lineage>
        <taxon>Bacteria</taxon>
        <taxon>Bacillati</taxon>
        <taxon>Actinomycetota</taxon>
        <taxon>Actinomycetes</taxon>
        <taxon>Kitasatosporales</taxon>
        <taxon>Streptomycetaceae</taxon>
        <taxon>Streptomyces</taxon>
    </lineage>
</organism>
<evidence type="ECO:0000313" key="3">
    <source>
        <dbReference type="Proteomes" id="UP000037020"/>
    </source>
</evidence>
<gene>
    <name evidence="2" type="ORF">ADK38_08205</name>
</gene>
<feature type="domain" description="F5/8 type C" evidence="1">
    <location>
        <begin position="1"/>
        <end position="78"/>
    </location>
</feature>
<evidence type="ECO:0000259" key="1">
    <source>
        <dbReference type="PROSITE" id="PS50022"/>
    </source>
</evidence>
<accession>A0ABR5JAV6</accession>
<evidence type="ECO:0000313" key="2">
    <source>
        <dbReference type="EMBL" id="KOG90530.1"/>
    </source>
</evidence>
<dbReference type="Pfam" id="PF00754">
    <property type="entry name" value="F5_F8_type_C"/>
    <property type="match status" value="1"/>
</dbReference>
<dbReference type="InterPro" id="IPR008979">
    <property type="entry name" value="Galactose-bd-like_sf"/>
</dbReference>
<dbReference type="EMBL" id="LGUT01000669">
    <property type="protein sequence ID" value="KOG90530.1"/>
    <property type="molecule type" value="Genomic_DNA"/>
</dbReference>
<dbReference type="Proteomes" id="UP000037020">
    <property type="component" value="Unassembled WGS sequence"/>
</dbReference>
<dbReference type="Gene3D" id="2.60.120.260">
    <property type="entry name" value="Galactose-binding domain-like"/>
    <property type="match status" value="1"/>
</dbReference>
<name>A0ABR5JAV6_9ACTN</name>
<sequence>MSYARSATEQSARIKDYRVYASEDGRTWGSPVKTGTLPSHRAVAFIDLPATTARYLRLEVLSTHAAPSDTARYQRLRVDEAWPGTGYATPAAGHRKGGSP</sequence>
<reference evidence="2 3" key="1">
    <citation type="submission" date="2015-07" db="EMBL/GenBank/DDBJ databases">
        <authorList>
            <person name="Ju K.-S."/>
            <person name="Doroghazi J.R."/>
            <person name="Metcalf W.W."/>
        </authorList>
    </citation>
    <scope>NUCLEOTIDE SEQUENCE [LARGE SCALE GENOMIC DNA]</scope>
    <source>
        <strain evidence="2 3">NRRL B-3589</strain>
    </source>
</reference>
<dbReference type="PROSITE" id="PS50022">
    <property type="entry name" value="FA58C_3"/>
    <property type="match status" value="1"/>
</dbReference>
<dbReference type="InterPro" id="IPR000421">
    <property type="entry name" value="FA58C"/>
</dbReference>
<keyword evidence="3" id="KW-1185">Reference proteome</keyword>
<comment type="caution">
    <text evidence="2">The sequence shown here is derived from an EMBL/GenBank/DDBJ whole genome shotgun (WGS) entry which is preliminary data.</text>
</comment>
<proteinExistence type="predicted"/>